<evidence type="ECO:0000313" key="1">
    <source>
        <dbReference type="EMBL" id="KYD28519.1"/>
    </source>
</evidence>
<gene>
    <name evidence="1" type="ORF">B4110_3719</name>
</gene>
<reference evidence="1 2" key="1">
    <citation type="submission" date="2016-01" db="EMBL/GenBank/DDBJ databases">
        <title>Draft Genome Sequences of Seven Thermophilic Sporeformers Isolated from Foods.</title>
        <authorList>
            <person name="Berendsen E.M."/>
            <person name="Wells-Bennik M.H."/>
            <person name="Krawcyk A.O."/>
            <person name="De Jong A."/>
            <person name="Holsappel S."/>
            <person name="Eijlander R.T."/>
            <person name="Kuipers O.P."/>
        </authorList>
    </citation>
    <scope>NUCLEOTIDE SEQUENCE [LARGE SCALE GENOMIC DNA]</scope>
    <source>
        <strain evidence="1 2">B4110</strain>
    </source>
</reference>
<dbReference type="EMBL" id="LQYW01000078">
    <property type="protein sequence ID" value="KYD28519.1"/>
    <property type="molecule type" value="Genomic_DNA"/>
</dbReference>
<dbReference type="Proteomes" id="UP000075324">
    <property type="component" value="Unassembled WGS sequence"/>
</dbReference>
<comment type="caution">
    <text evidence="1">The sequence shown here is derived from an EMBL/GenBank/DDBJ whole genome shotgun (WGS) entry which is preliminary data.</text>
</comment>
<sequence>MYIRRVTRKNKDGTTVAYLQLAHNEWDPKAKYAKAKVIYSFGREDEVDRAVLERLAKSARCIIAWKTAFVRMRCSVGWLSCWFTS</sequence>
<name>A0A150MVU2_9BACL</name>
<accession>A0A150MVU2</accession>
<organism evidence="1 2">
    <name type="scientific">Parageobacillus toebii</name>
    <dbReference type="NCBI Taxonomy" id="153151"/>
    <lineage>
        <taxon>Bacteria</taxon>
        <taxon>Bacillati</taxon>
        <taxon>Bacillota</taxon>
        <taxon>Bacilli</taxon>
        <taxon>Bacillales</taxon>
        <taxon>Anoxybacillaceae</taxon>
        <taxon>Parageobacillus</taxon>
    </lineage>
</organism>
<dbReference type="AlphaFoldDB" id="A0A150MVU2"/>
<dbReference type="RefSeq" id="WP_062678426.1">
    <property type="nucleotide sequence ID" value="NZ_LQYW01000078.1"/>
</dbReference>
<dbReference type="PATRIC" id="fig|153151.4.peg.3950"/>
<protein>
    <submittedName>
        <fullName evidence="1">Uncharacterized protein</fullName>
    </submittedName>
</protein>
<evidence type="ECO:0000313" key="2">
    <source>
        <dbReference type="Proteomes" id="UP000075324"/>
    </source>
</evidence>
<proteinExistence type="predicted"/>